<accession>A0A1K2I342</accession>
<name>A0A1K2I342_9HYPH</name>
<dbReference type="RefSeq" id="WP_177282649.1">
    <property type="nucleotide sequence ID" value="NZ_FPKU01000004.1"/>
</dbReference>
<sequence length="46" mass="4903">MNRTVAFFAYGALALSLALGFIVTTLQPDTMMQLAGTSSHISARLD</sequence>
<evidence type="ECO:0000313" key="2">
    <source>
        <dbReference type="Proteomes" id="UP000183447"/>
    </source>
</evidence>
<gene>
    <name evidence="1" type="ORF">SAMN02983003_3938</name>
</gene>
<proteinExistence type="predicted"/>
<dbReference type="AlphaFoldDB" id="A0A1K2I342"/>
<reference evidence="1 2" key="1">
    <citation type="submission" date="2016-11" db="EMBL/GenBank/DDBJ databases">
        <authorList>
            <person name="Jaros S."/>
            <person name="Januszkiewicz K."/>
            <person name="Wedrychowicz H."/>
        </authorList>
    </citation>
    <scope>NUCLEOTIDE SEQUENCE [LARGE SCALE GENOMIC DNA]</scope>
    <source>
        <strain evidence="1 2">ATCC 23634</strain>
    </source>
</reference>
<dbReference type="EMBL" id="FPKU01000004">
    <property type="protein sequence ID" value="SFZ86744.1"/>
    <property type="molecule type" value="Genomic_DNA"/>
</dbReference>
<organism evidence="1 2">
    <name type="scientific">Devosia enhydra</name>
    <dbReference type="NCBI Taxonomy" id="665118"/>
    <lineage>
        <taxon>Bacteria</taxon>
        <taxon>Pseudomonadati</taxon>
        <taxon>Pseudomonadota</taxon>
        <taxon>Alphaproteobacteria</taxon>
        <taxon>Hyphomicrobiales</taxon>
        <taxon>Devosiaceae</taxon>
        <taxon>Devosia</taxon>
    </lineage>
</organism>
<dbReference type="Proteomes" id="UP000183447">
    <property type="component" value="Unassembled WGS sequence"/>
</dbReference>
<evidence type="ECO:0000313" key="1">
    <source>
        <dbReference type="EMBL" id="SFZ86744.1"/>
    </source>
</evidence>
<keyword evidence="2" id="KW-1185">Reference proteome</keyword>
<dbReference type="STRING" id="665118.SAMN02983003_3938"/>
<protein>
    <submittedName>
        <fullName evidence="1">Uncharacterized protein</fullName>
    </submittedName>
</protein>